<dbReference type="EMBL" id="JAHXZJ010000013">
    <property type="protein sequence ID" value="KAH0562765.1"/>
    <property type="molecule type" value="Genomic_DNA"/>
</dbReference>
<comment type="caution">
    <text evidence="1">The sequence shown here is derived from an EMBL/GenBank/DDBJ whole genome shotgun (WGS) entry which is preliminary data.</text>
</comment>
<dbReference type="Proteomes" id="UP000826195">
    <property type="component" value="Unassembled WGS sequence"/>
</dbReference>
<sequence>MEDFTKGLAATKMLTMKAKMVLQKLERFIGCVREIFGYREYLFTDHFSFGIHDDVGHSHVIMVVDVNHDLRYSIDLRQVVKVSAVCLYGHSFDVSEDYSPFEFRVFSFAGFISTTLFYNLTSGTLESRVVESEMDVDD</sequence>
<dbReference type="AlphaFoldDB" id="A0AAV7J110"/>
<evidence type="ECO:0000313" key="1">
    <source>
        <dbReference type="EMBL" id="KAH0562765.1"/>
    </source>
</evidence>
<protein>
    <submittedName>
        <fullName evidence="1">Uncharacterized protein</fullName>
    </submittedName>
</protein>
<organism evidence="1 2">
    <name type="scientific">Cotesia glomerata</name>
    <name type="common">Lepidopteran parasitic wasp</name>
    <name type="synonym">Apanteles glomeratus</name>
    <dbReference type="NCBI Taxonomy" id="32391"/>
    <lineage>
        <taxon>Eukaryota</taxon>
        <taxon>Metazoa</taxon>
        <taxon>Ecdysozoa</taxon>
        <taxon>Arthropoda</taxon>
        <taxon>Hexapoda</taxon>
        <taxon>Insecta</taxon>
        <taxon>Pterygota</taxon>
        <taxon>Neoptera</taxon>
        <taxon>Endopterygota</taxon>
        <taxon>Hymenoptera</taxon>
        <taxon>Apocrita</taxon>
        <taxon>Ichneumonoidea</taxon>
        <taxon>Braconidae</taxon>
        <taxon>Microgastrinae</taxon>
        <taxon>Cotesia</taxon>
    </lineage>
</organism>
<keyword evidence="2" id="KW-1185">Reference proteome</keyword>
<evidence type="ECO:0000313" key="2">
    <source>
        <dbReference type="Proteomes" id="UP000826195"/>
    </source>
</evidence>
<gene>
    <name evidence="1" type="ORF">KQX54_000853</name>
</gene>
<proteinExistence type="predicted"/>
<name>A0AAV7J110_COTGL</name>
<reference evidence="1 2" key="1">
    <citation type="journal article" date="2021" name="J. Hered.">
        <title>A chromosome-level genome assembly of the parasitoid wasp, Cotesia glomerata (Hymenoptera: Braconidae).</title>
        <authorList>
            <person name="Pinto B.J."/>
            <person name="Weis J.J."/>
            <person name="Gamble T."/>
            <person name="Ode P.J."/>
            <person name="Paul R."/>
            <person name="Zaspel J.M."/>
        </authorList>
    </citation>
    <scope>NUCLEOTIDE SEQUENCE [LARGE SCALE GENOMIC DNA]</scope>
    <source>
        <strain evidence="1">CgM1</strain>
    </source>
</reference>
<accession>A0AAV7J110</accession>